<protein>
    <submittedName>
        <fullName evidence="1">Uncharacterized protein</fullName>
    </submittedName>
</protein>
<dbReference type="EMBL" id="NBNE01001973">
    <property type="protein sequence ID" value="OWZ11998.1"/>
    <property type="molecule type" value="Genomic_DNA"/>
</dbReference>
<sequence length="180" mass="20612">MLGRYSKIFKFWESFCNDFGFPVWIYELPRAQQARMDGLYAGLCASEVHNKSRTGNTYQTFDRKMTAVTFAHKAVRNAKLNYRDPEFDTNARTVKWTGITTPMLLELRRRLEPLDDQGRLLWGQSCSEFWGPVSTDNSTGVDRAHCFKAHNVILRDKQGARFAQVRSHSLGGTTLRVAQG</sequence>
<dbReference type="Proteomes" id="UP000198211">
    <property type="component" value="Unassembled WGS sequence"/>
</dbReference>
<comment type="caution">
    <text evidence="1">The sequence shown here is derived from an EMBL/GenBank/DDBJ whole genome shotgun (WGS) entry which is preliminary data.</text>
</comment>
<reference evidence="2" key="1">
    <citation type="submission" date="2017-03" db="EMBL/GenBank/DDBJ databases">
        <title>Phytopthora megakarya and P. palmivora, two closely related causual agents of cacao black pod achieved similar genome size and gene model numbers by different mechanisms.</title>
        <authorList>
            <person name="Ali S."/>
            <person name="Shao J."/>
            <person name="Larry D.J."/>
            <person name="Kronmiller B."/>
            <person name="Shen D."/>
            <person name="Strem M.D."/>
            <person name="Melnick R.L."/>
            <person name="Guiltinan M.J."/>
            <person name="Tyler B.M."/>
            <person name="Meinhardt L.W."/>
            <person name="Bailey B.A."/>
        </authorList>
    </citation>
    <scope>NUCLEOTIDE SEQUENCE [LARGE SCALE GENOMIC DNA]</scope>
    <source>
        <strain evidence="2">zdho120</strain>
    </source>
</reference>
<organism evidence="1 2">
    <name type="scientific">Phytophthora megakarya</name>
    <dbReference type="NCBI Taxonomy" id="4795"/>
    <lineage>
        <taxon>Eukaryota</taxon>
        <taxon>Sar</taxon>
        <taxon>Stramenopiles</taxon>
        <taxon>Oomycota</taxon>
        <taxon>Peronosporomycetes</taxon>
        <taxon>Peronosporales</taxon>
        <taxon>Peronosporaceae</taxon>
        <taxon>Phytophthora</taxon>
    </lineage>
</organism>
<name>A0A225W469_9STRA</name>
<dbReference type="OrthoDB" id="90077at2759"/>
<evidence type="ECO:0000313" key="1">
    <source>
        <dbReference type="EMBL" id="OWZ11998.1"/>
    </source>
</evidence>
<proteinExistence type="predicted"/>
<keyword evidence="2" id="KW-1185">Reference proteome</keyword>
<accession>A0A225W469</accession>
<dbReference type="AlphaFoldDB" id="A0A225W469"/>
<evidence type="ECO:0000313" key="2">
    <source>
        <dbReference type="Proteomes" id="UP000198211"/>
    </source>
</evidence>
<gene>
    <name evidence="1" type="ORF">PHMEG_00014910</name>
</gene>